<sequence length="259" mass="28301">MQSAQRLLNASVLSLVLFVMPQPGLAADEHGSGEAEQLRAIVTNMLDDNTAFVRSHKADYYKPFIHGQHPRATVVTCSDSRVQTHALDKTPDGDLFMVRNIGNQIATAEGSVEYGVRHLHTPLLIIVGHVACGAIQAAQGDYSKESAAIRRELDTIRLPARDPKLDADEVWLQGVKANVDNQVTLALKKFDTEVKDGTLTVIGSVYDFQNAMHQGQGRLVVININGRTDDGSIISALMKMTSTGMRLEQKPPKKNLAIH</sequence>
<organism evidence="8">
    <name type="scientific">mine drainage metagenome</name>
    <dbReference type="NCBI Taxonomy" id="410659"/>
    <lineage>
        <taxon>unclassified sequences</taxon>
        <taxon>metagenomes</taxon>
        <taxon>ecological metagenomes</taxon>
    </lineage>
</organism>
<name>A0A1J5RQ22_9ZZZZ</name>
<dbReference type="PANTHER" id="PTHR11002:SF76">
    <property type="entry name" value="CARBONIC ANHYDRASE"/>
    <property type="match status" value="1"/>
</dbReference>
<keyword evidence="5" id="KW-0862">Zinc</keyword>
<dbReference type="GO" id="GO:0004089">
    <property type="term" value="F:carbonate dehydratase activity"/>
    <property type="evidence" value="ECO:0007669"/>
    <property type="project" value="UniProtKB-EC"/>
</dbReference>
<comment type="caution">
    <text evidence="8">The sequence shown here is derived from an EMBL/GenBank/DDBJ whole genome shotgun (WGS) entry which is preliminary data.</text>
</comment>
<dbReference type="InterPro" id="IPR001765">
    <property type="entry name" value="Carbonic_anhydrase"/>
</dbReference>
<dbReference type="EC" id="4.2.1.1" evidence="3"/>
<dbReference type="EMBL" id="MLJW01000301">
    <property type="protein sequence ID" value="OIQ90173.1"/>
    <property type="molecule type" value="Genomic_DNA"/>
</dbReference>
<proteinExistence type="inferred from homology"/>
<evidence type="ECO:0000256" key="6">
    <source>
        <dbReference type="ARBA" id="ARBA00023239"/>
    </source>
</evidence>
<accession>A0A1J5RQ22</accession>
<dbReference type="SMART" id="SM00947">
    <property type="entry name" value="Pro_CA"/>
    <property type="match status" value="1"/>
</dbReference>
<keyword evidence="6 8" id="KW-0456">Lyase</keyword>
<evidence type="ECO:0000256" key="7">
    <source>
        <dbReference type="ARBA" id="ARBA00048348"/>
    </source>
</evidence>
<evidence type="ECO:0000256" key="1">
    <source>
        <dbReference type="ARBA" id="ARBA00001947"/>
    </source>
</evidence>
<dbReference type="InterPro" id="IPR036874">
    <property type="entry name" value="Carbonic_anhydrase_sf"/>
</dbReference>
<comment type="similarity">
    <text evidence="2">Belongs to the beta-class carbonic anhydrase family.</text>
</comment>
<evidence type="ECO:0000256" key="4">
    <source>
        <dbReference type="ARBA" id="ARBA00022723"/>
    </source>
</evidence>
<comment type="catalytic activity">
    <reaction evidence="7">
        <text>hydrogencarbonate + H(+) = CO2 + H2O</text>
        <dbReference type="Rhea" id="RHEA:10748"/>
        <dbReference type="ChEBI" id="CHEBI:15377"/>
        <dbReference type="ChEBI" id="CHEBI:15378"/>
        <dbReference type="ChEBI" id="CHEBI:16526"/>
        <dbReference type="ChEBI" id="CHEBI:17544"/>
        <dbReference type="EC" id="4.2.1.1"/>
    </reaction>
</comment>
<dbReference type="SUPFAM" id="SSF53056">
    <property type="entry name" value="beta-carbonic anhydrase, cab"/>
    <property type="match status" value="1"/>
</dbReference>
<evidence type="ECO:0000313" key="8">
    <source>
        <dbReference type="EMBL" id="OIQ90173.1"/>
    </source>
</evidence>
<reference evidence="8" key="1">
    <citation type="submission" date="2016-10" db="EMBL/GenBank/DDBJ databases">
        <title>Sequence of Gallionella enrichment culture.</title>
        <authorList>
            <person name="Poehlein A."/>
            <person name="Muehling M."/>
            <person name="Daniel R."/>
        </authorList>
    </citation>
    <scope>NUCLEOTIDE SEQUENCE</scope>
</reference>
<evidence type="ECO:0000256" key="2">
    <source>
        <dbReference type="ARBA" id="ARBA00006217"/>
    </source>
</evidence>
<evidence type="ECO:0000256" key="5">
    <source>
        <dbReference type="ARBA" id="ARBA00022833"/>
    </source>
</evidence>
<dbReference type="AlphaFoldDB" id="A0A1J5RQ22"/>
<gene>
    <name evidence="8" type="primary">mtcA2_2</name>
    <name evidence="8" type="ORF">GALL_279140</name>
</gene>
<dbReference type="Gene3D" id="3.40.1050.10">
    <property type="entry name" value="Carbonic anhydrase"/>
    <property type="match status" value="1"/>
</dbReference>
<protein>
    <recommendedName>
        <fullName evidence="3">carbonic anhydrase</fullName>
        <ecNumber evidence="3">4.2.1.1</ecNumber>
    </recommendedName>
</protein>
<keyword evidence="4" id="KW-0479">Metal-binding</keyword>
<evidence type="ECO:0000256" key="3">
    <source>
        <dbReference type="ARBA" id="ARBA00012925"/>
    </source>
</evidence>
<dbReference type="GO" id="GO:0008270">
    <property type="term" value="F:zinc ion binding"/>
    <property type="evidence" value="ECO:0007669"/>
    <property type="project" value="InterPro"/>
</dbReference>
<comment type="cofactor">
    <cofactor evidence="1">
        <name>Zn(2+)</name>
        <dbReference type="ChEBI" id="CHEBI:29105"/>
    </cofactor>
</comment>
<dbReference type="PANTHER" id="PTHR11002">
    <property type="entry name" value="CARBONIC ANHYDRASE"/>
    <property type="match status" value="1"/>
</dbReference>
<dbReference type="Pfam" id="PF00484">
    <property type="entry name" value="Pro_CA"/>
    <property type="match status" value="1"/>
</dbReference>